<keyword evidence="9 17" id="KW-0249">Electron transport</keyword>
<evidence type="ECO:0000256" key="8">
    <source>
        <dbReference type="ARBA" id="ARBA00022967"/>
    </source>
</evidence>
<dbReference type="PROSITE" id="PS50857">
    <property type="entry name" value="COX2_CUA"/>
    <property type="match status" value="1"/>
</dbReference>
<evidence type="ECO:0000256" key="14">
    <source>
        <dbReference type="ARBA" id="ARBA00024688"/>
    </source>
</evidence>
<keyword evidence="24" id="KW-1185">Reference proteome</keyword>
<dbReference type="InterPro" id="IPR036257">
    <property type="entry name" value="Cyt_c_oxidase_su2_TM_sf"/>
</dbReference>
<dbReference type="GO" id="GO:0020037">
    <property type="term" value="F:heme binding"/>
    <property type="evidence" value="ECO:0007669"/>
    <property type="project" value="InterPro"/>
</dbReference>
<dbReference type="Pfam" id="PF02790">
    <property type="entry name" value="COX2_TM"/>
    <property type="match status" value="1"/>
</dbReference>
<dbReference type="Gene3D" id="1.10.287.90">
    <property type="match status" value="1"/>
</dbReference>
<dbReference type="SUPFAM" id="SSF49503">
    <property type="entry name" value="Cupredoxins"/>
    <property type="match status" value="1"/>
</dbReference>
<evidence type="ECO:0000256" key="4">
    <source>
        <dbReference type="ARBA" id="ARBA00022617"/>
    </source>
</evidence>
<evidence type="ECO:0000256" key="2">
    <source>
        <dbReference type="ARBA" id="ARBA00007866"/>
    </source>
</evidence>
<comment type="function">
    <text evidence="14 18">Subunits I and II form the functional core of the enzyme complex. Electrons originating in cytochrome c are transferred via heme a and Cu(A) to the binuclear center formed by heme a3 and Cu(B).</text>
</comment>
<dbReference type="Proteomes" id="UP000551878">
    <property type="component" value="Unassembled WGS sequence"/>
</dbReference>
<sequence>MRGVWRLLSFLAIMLFLAGCGQENLSALDPQGPVADMQFDLLMLSLLVMVFVVLVVVVIFIYVLIKYRERQGDTHIPKQVEGNHRLEIIWTTIPILLLLIIAVPNVVLTFDLADTEPEEDQDVLEVTVTGHQFWWEFEYPEYDIEAGQDLYIPTDTRVVFQLEASDVIHSFWVPALAGKQDTVPGITNEMWLEAEDEGIYQGRCTEFCGESHWLMDFNVIAVDPDTFEAWADSMANPPQELTEPQSEVAAEGRAIYEESCLSCHATAGEGGNPQGGPDLTNFGERSNIAGFLEFNEDNLEEWIRDPQKLKPGNSMPGFDHFDDDEMEALVEYMMGLKVQD</sequence>
<dbReference type="PROSITE" id="PS00078">
    <property type="entry name" value="COX2"/>
    <property type="match status" value="1"/>
</dbReference>
<dbReference type="PANTHER" id="PTHR22888">
    <property type="entry name" value="CYTOCHROME C OXIDASE, SUBUNIT II"/>
    <property type="match status" value="1"/>
</dbReference>
<evidence type="ECO:0000256" key="19">
    <source>
        <dbReference type="SAM" id="Phobius"/>
    </source>
</evidence>
<organism evidence="23 24">
    <name type="scientific">Texcoconibacillus texcoconensis</name>
    <dbReference type="NCBI Taxonomy" id="1095777"/>
    <lineage>
        <taxon>Bacteria</taxon>
        <taxon>Bacillati</taxon>
        <taxon>Bacillota</taxon>
        <taxon>Bacilli</taxon>
        <taxon>Bacillales</taxon>
        <taxon>Bacillaceae</taxon>
        <taxon>Texcoconibacillus</taxon>
    </lineage>
</organism>
<dbReference type="PANTHER" id="PTHR22888:SF10">
    <property type="entry name" value="CYTOCHROME C OXIDASE SUBUNIT 2"/>
    <property type="match status" value="1"/>
</dbReference>
<dbReference type="CDD" id="cd04213">
    <property type="entry name" value="CuRO_CcO_Caa3_II"/>
    <property type="match status" value="1"/>
</dbReference>
<keyword evidence="7 16" id="KW-0479">Metal-binding</keyword>
<dbReference type="SUPFAM" id="SSF46626">
    <property type="entry name" value="Cytochrome c"/>
    <property type="match status" value="1"/>
</dbReference>
<dbReference type="Pfam" id="PF00116">
    <property type="entry name" value="COX2"/>
    <property type="match status" value="1"/>
</dbReference>
<feature type="domain" description="Cytochrome oxidase subunit II transmembrane region profile" evidence="21">
    <location>
        <begin position="19"/>
        <end position="116"/>
    </location>
</feature>
<evidence type="ECO:0000256" key="3">
    <source>
        <dbReference type="ARBA" id="ARBA00022448"/>
    </source>
</evidence>
<proteinExistence type="inferred from homology"/>
<dbReference type="InterPro" id="IPR009056">
    <property type="entry name" value="Cyt_c-like_dom"/>
</dbReference>
<comment type="subcellular location">
    <subcellularLocation>
        <location evidence="17">Cell membrane</location>
        <topology evidence="17">Multi-pass membrane protein</topology>
    </subcellularLocation>
    <subcellularLocation>
        <location evidence="1">Membrane</location>
        <topology evidence="1">Multi-pass membrane protein</topology>
    </subcellularLocation>
</comment>
<evidence type="ECO:0000313" key="23">
    <source>
        <dbReference type="EMBL" id="MBB5172212.1"/>
    </source>
</evidence>
<comment type="caution">
    <text evidence="23">The sequence shown here is derived from an EMBL/GenBank/DDBJ whole genome shotgun (WGS) entry which is preliminary data.</text>
</comment>
<feature type="transmembrane region" description="Helical" evidence="19">
    <location>
        <begin position="86"/>
        <end position="108"/>
    </location>
</feature>
<keyword evidence="3 17" id="KW-0813">Transport</keyword>
<gene>
    <name evidence="23" type="ORF">HNQ41_000352</name>
</gene>
<dbReference type="InterPro" id="IPR008972">
    <property type="entry name" value="Cupredoxin"/>
</dbReference>
<dbReference type="PROSITE" id="PS50999">
    <property type="entry name" value="COX2_TM"/>
    <property type="match status" value="1"/>
</dbReference>
<dbReference type="Gene3D" id="2.60.40.420">
    <property type="entry name" value="Cupredoxins - blue copper proteins"/>
    <property type="match status" value="1"/>
</dbReference>
<evidence type="ECO:0000256" key="9">
    <source>
        <dbReference type="ARBA" id="ARBA00022982"/>
    </source>
</evidence>
<evidence type="ECO:0000256" key="17">
    <source>
        <dbReference type="RuleBase" id="RU000456"/>
    </source>
</evidence>
<evidence type="ECO:0000256" key="5">
    <source>
        <dbReference type="ARBA" id="ARBA00022660"/>
    </source>
</evidence>
<dbReference type="PROSITE" id="PS51257">
    <property type="entry name" value="PROKAR_LIPOPROTEIN"/>
    <property type="match status" value="1"/>
</dbReference>
<evidence type="ECO:0000256" key="18">
    <source>
        <dbReference type="RuleBase" id="RU004024"/>
    </source>
</evidence>
<dbReference type="PRINTS" id="PR01166">
    <property type="entry name" value="CYCOXIDASEII"/>
</dbReference>
<dbReference type="GO" id="GO:0004129">
    <property type="term" value="F:cytochrome-c oxidase activity"/>
    <property type="evidence" value="ECO:0007669"/>
    <property type="project" value="UniProtKB-EC"/>
</dbReference>
<evidence type="ECO:0000256" key="11">
    <source>
        <dbReference type="ARBA" id="ARBA00023004"/>
    </source>
</evidence>
<dbReference type="InterPro" id="IPR002429">
    <property type="entry name" value="CcO_II-like_C"/>
</dbReference>
<evidence type="ECO:0000256" key="15">
    <source>
        <dbReference type="ARBA" id="ARBA00047816"/>
    </source>
</evidence>
<reference evidence="23 24" key="1">
    <citation type="submission" date="2020-08" db="EMBL/GenBank/DDBJ databases">
        <title>Genomic Encyclopedia of Type Strains, Phase IV (KMG-IV): sequencing the most valuable type-strain genomes for metagenomic binning, comparative biology and taxonomic classification.</title>
        <authorList>
            <person name="Goeker M."/>
        </authorList>
    </citation>
    <scope>NUCLEOTIDE SEQUENCE [LARGE SCALE GENOMIC DNA]</scope>
    <source>
        <strain evidence="23 24">DSM 24696</strain>
    </source>
</reference>
<comment type="similarity">
    <text evidence="2 17">Belongs to the cytochrome c oxidase subunit 2 family.</text>
</comment>
<dbReference type="InterPro" id="IPR011759">
    <property type="entry name" value="Cyt_c_oxidase_su2_TM_dom"/>
</dbReference>
<evidence type="ECO:0000259" key="22">
    <source>
        <dbReference type="PROSITE" id="PS51007"/>
    </source>
</evidence>
<evidence type="ECO:0000256" key="12">
    <source>
        <dbReference type="ARBA" id="ARBA00023008"/>
    </source>
</evidence>
<accession>A0A840QLG5</accession>
<keyword evidence="8" id="KW-1278">Translocase</keyword>
<evidence type="ECO:0000259" key="21">
    <source>
        <dbReference type="PROSITE" id="PS50999"/>
    </source>
</evidence>
<keyword evidence="11 16" id="KW-0408">Iron</keyword>
<comment type="catalytic activity">
    <reaction evidence="15 18">
        <text>4 Fe(II)-[cytochrome c] + O2 + 8 H(+)(in) = 4 Fe(III)-[cytochrome c] + 2 H2O + 4 H(+)(out)</text>
        <dbReference type="Rhea" id="RHEA:11436"/>
        <dbReference type="Rhea" id="RHEA-COMP:10350"/>
        <dbReference type="Rhea" id="RHEA-COMP:14399"/>
        <dbReference type="ChEBI" id="CHEBI:15377"/>
        <dbReference type="ChEBI" id="CHEBI:15378"/>
        <dbReference type="ChEBI" id="CHEBI:15379"/>
        <dbReference type="ChEBI" id="CHEBI:29033"/>
        <dbReference type="ChEBI" id="CHEBI:29034"/>
        <dbReference type="EC" id="7.1.1.9"/>
    </reaction>
</comment>
<dbReference type="RefSeq" id="WP_184662681.1">
    <property type="nucleotide sequence ID" value="NZ_JACHHB010000001.1"/>
</dbReference>
<dbReference type="InterPro" id="IPR001505">
    <property type="entry name" value="Copper_CuA"/>
</dbReference>
<keyword evidence="6 17" id="KW-0812">Transmembrane</keyword>
<dbReference type="InterPro" id="IPR036909">
    <property type="entry name" value="Cyt_c-like_dom_sf"/>
</dbReference>
<evidence type="ECO:0000313" key="24">
    <source>
        <dbReference type="Proteomes" id="UP000551878"/>
    </source>
</evidence>
<evidence type="ECO:0000256" key="16">
    <source>
        <dbReference type="PROSITE-ProRule" id="PRU00433"/>
    </source>
</evidence>
<dbReference type="AlphaFoldDB" id="A0A840QLG5"/>
<dbReference type="GO" id="GO:0042773">
    <property type="term" value="P:ATP synthesis coupled electron transport"/>
    <property type="evidence" value="ECO:0007669"/>
    <property type="project" value="TreeGrafter"/>
</dbReference>
<evidence type="ECO:0000256" key="13">
    <source>
        <dbReference type="ARBA" id="ARBA00023136"/>
    </source>
</evidence>
<keyword evidence="12 18" id="KW-0186">Copper</keyword>
<name>A0A840QLG5_9BACI</name>
<feature type="domain" description="Cytochrome oxidase subunit II copper A binding" evidence="20">
    <location>
        <begin position="121"/>
        <end position="233"/>
    </location>
</feature>
<evidence type="ECO:0000256" key="10">
    <source>
        <dbReference type="ARBA" id="ARBA00022989"/>
    </source>
</evidence>
<dbReference type="InterPro" id="IPR045187">
    <property type="entry name" value="CcO_II"/>
</dbReference>
<evidence type="ECO:0000259" key="20">
    <source>
        <dbReference type="PROSITE" id="PS50857"/>
    </source>
</evidence>
<evidence type="ECO:0000256" key="1">
    <source>
        <dbReference type="ARBA" id="ARBA00004141"/>
    </source>
</evidence>
<keyword evidence="5 17" id="KW-0679">Respiratory chain</keyword>
<evidence type="ECO:0000256" key="7">
    <source>
        <dbReference type="ARBA" id="ARBA00022723"/>
    </source>
</evidence>
<dbReference type="PROSITE" id="PS51007">
    <property type="entry name" value="CYTC"/>
    <property type="match status" value="1"/>
</dbReference>
<dbReference type="EC" id="7.1.1.9" evidence="18"/>
<protein>
    <recommendedName>
        <fullName evidence="18">Cytochrome c oxidase subunit 2</fullName>
        <ecNumber evidence="18">7.1.1.9</ecNumber>
    </recommendedName>
</protein>
<dbReference type="Pfam" id="PF00034">
    <property type="entry name" value="Cytochrom_C"/>
    <property type="match status" value="1"/>
</dbReference>
<dbReference type="GO" id="GO:0005507">
    <property type="term" value="F:copper ion binding"/>
    <property type="evidence" value="ECO:0007669"/>
    <property type="project" value="InterPro"/>
</dbReference>
<keyword evidence="10 19" id="KW-1133">Transmembrane helix</keyword>
<dbReference type="SUPFAM" id="SSF81464">
    <property type="entry name" value="Cytochrome c oxidase subunit II-like, transmembrane region"/>
    <property type="match status" value="1"/>
</dbReference>
<feature type="transmembrane region" description="Helical" evidence="19">
    <location>
        <begin position="43"/>
        <end position="65"/>
    </location>
</feature>
<dbReference type="NCBIfam" id="TIGR02866">
    <property type="entry name" value="CoxB"/>
    <property type="match status" value="1"/>
</dbReference>
<dbReference type="InterPro" id="IPR014222">
    <property type="entry name" value="Cyt_c_oxidase_su2"/>
</dbReference>
<comment type="cofactor">
    <cofactor evidence="18">
        <name>Cu cation</name>
        <dbReference type="ChEBI" id="CHEBI:23378"/>
    </cofactor>
    <text evidence="18">Binds a copper A center.</text>
</comment>
<evidence type="ECO:0000256" key="6">
    <source>
        <dbReference type="ARBA" id="ARBA00022692"/>
    </source>
</evidence>
<dbReference type="GO" id="GO:0016491">
    <property type="term" value="F:oxidoreductase activity"/>
    <property type="evidence" value="ECO:0007669"/>
    <property type="project" value="InterPro"/>
</dbReference>
<dbReference type="GO" id="GO:0005886">
    <property type="term" value="C:plasma membrane"/>
    <property type="evidence" value="ECO:0007669"/>
    <property type="project" value="UniProtKB-SubCell"/>
</dbReference>
<keyword evidence="4 16" id="KW-0349">Heme</keyword>
<feature type="domain" description="Cytochrome c" evidence="22">
    <location>
        <begin position="247"/>
        <end position="337"/>
    </location>
</feature>
<keyword evidence="13 19" id="KW-0472">Membrane</keyword>
<dbReference type="EMBL" id="JACHHB010000001">
    <property type="protein sequence ID" value="MBB5172212.1"/>
    <property type="molecule type" value="Genomic_DNA"/>
</dbReference>
<dbReference type="InterPro" id="IPR034236">
    <property type="entry name" value="CuRO_CcO_Caa3_II"/>
</dbReference>